<protein>
    <recommendedName>
        <fullName evidence="2">Ig-like domain-containing protein</fullName>
    </recommendedName>
</protein>
<dbReference type="PANTHER" id="PTHR23279">
    <property type="entry name" value="DEFECTIVE PROBOSCIS EXTENSION RESPONSE DPR -RELATED"/>
    <property type="match status" value="1"/>
</dbReference>
<dbReference type="SUPFAM" id="SSF48726">
    <property type="entry name" value="Immunoglobulin"/>
    <property type="match status" value="2"/>
</dbReference>
<dbReference type="InterPro" id="IPR003599">
    <property type="entry name" value="Ig_sub"/>
</dbReference>
<evidence type="ECO:0000313" key="3">
    <source>
        <dbReference type="EMBL" id="KAK7115667.1"/>
    </source>
</evidence>
<dbReference type="InterPro" id="IPR037448">
    <property type="entry name" value="Zig-8"/>
</dbReference>
<dbReference type="Pfam" id="PF00047">
    <property type="entry name" value="ig"/>
    <property type="match status" value="1"/>
</dbReference>
<dbReference type="Proteomes" id="UP001374579">
    <property type="component" value="Unassembled WGS sequence"/>
</dbReference>
<organism evidence="3 4">
    <name type="scientific">Littorina saxatilis</name>
    <dbReference type="NCBI Taxonomy" id="31220"/>
    <lineage>
        <taxon>Eukaryota</taxon>
        <taxon>Metazoa</taxon>
        <taxon>Spiralia</taxon>
        <taxon>Lophotrochozoa</taxon>
        <taxon>Mollusca</taxon>
        <taxon>Gastropoda</taxon>
        <taxon>Caenogastropoda</taxon>
        <taxon>Littorinimorpha</taxon>
        <taxon>Littorinoidea</taxon>
        <taxon>Littorinidae</taxon>
        <taxon>Littorina</taxon>
    </lineage>
</organism>
<dbReference type="PANTHER" id="PTHR23279:SF36">
    <property type="entry name" value="DEFECTIVE PROBOSCIS EXTENSION RESPONSE 9, ISOFORM A"/>
    <property type="match status" value="1"/>
</dbReference>
<dbReference type="InterPro" id="IPR013151">
    <property type="entry name" value="Immunoglobulin_dom"/>
</dbReference>
<comment type="caution">
    <text evidence="3">The sequence shown here is derived from an EMBL/GenBank/DDBJ whole genome shotgun (WGS) entry which is preliminary data.</text>
</comment>
<dbReference type="AlphaFoldDB" id="A0AAN9GNW1"/>
<evidence type="ECO:0000256" key="1">
    <source>
        <dbReference type="SAM" id="MobiDB-lite"/>
    </source>
</evidence>
<reference evidence="3 4" key="1">
    <citation type="submission" date="2024-02" db="EMBL/GenBank/DDBJ databases">
        <title>Chromosome-scale genome assembly of the rough periwinkle Littorina saxatilis.</title>
        <authorList>
            <person name="De Jode A."/>
            <person name="Faria R."/>
            <person name="Formenti G."/>
            <person name="Sims Y."/>
            <person name="Smith T.P."/>
            <person name="Tracey A."/>
            <person name="Wood J.M.D."/>
            <person name="Zagrodzka Z.B."/>
            <person name="Johannesson K."/>
            <person name="Butlin R.K."/>
            <person name="Leder E.H."/>
        </authorList>
    </citation>
    <scope>NUCLEOTIDE SEQUENCE [LARGE SCALE GENOMIC DNA]</scope>
    <source>
        <strain evidence="3">Snail1</strain>
        <tissue evidence="3">Muscle</tissue>
    </source>
</reference>
<dbReference type="InterPro" id="IPR013783">
    <property type="entry name" value="Ig-like_fold"/>
</dbReference>
<dbReference type="PROSITE" id="PS50835">
    <property type="entry name" value="IG_LIKE"/>
    <property type="match status" value="1"/>
</dbReference>
<dbReference type="GO" id="GO:0032589">
    <property type="term" value="C:neuron projection membrane"/>
    <property type="evidence" value="ECO:0007669"/>
    <property type="project" value="TreeGrafter"/>
</dbReference>
<dbReference type="InterPro" id="IPR036179">
    <property type="entry name" value="Ig-like_dom_sf"/>
</dbReference>
<sequence length="269" mass="30484">MASFFHKVAWRSIQDDSFLTIGKVTWVQDSNLVLEHLRKGDGVTSWDLIFRRVRLDQAGDYECQVTSQEQHVRMVTLTVIDEPTYNSQLIVPTGQMIHLVCNVSAENTTDFDLAWHKNGHMVDSHTFPYIVITRYQIQSSRTFVTDLIIDNASLDDSGIYTCRTSSRHVLETSKVTVVRSDPSSNKREEARGDTNPDMPDDKLEEHNMLDDRNSYFSIDQLRTNNEGGNGGGSSLHKSGRWLTVTVSLLLWGLLLRHHIPANVIQLPAS</sequence>
<name>A0AAN9GNW1_9CAEN</name>
<gene>
    <name evidence="3" type="ORF">V1264_001495</name>
</gene>
<dbReference type="EMBL" id="JBAMIC010000001">
    <property type="protein sequence ID" value="KAK7115667.1"/>
    <property type="molecule type" value="Genomic_DNA"/>
</dbReference>
<dbReference type="GO" id="GO:0050808">
    <property type="term" value="P:synapse organization"/>
    <property type="evidence" value="ECO:0007669"/>
    <property type="project" value="TreeGrafter"/>
</dbReference>
<feature type="domain" description="Ig-like" evidence="2">
    <location>
        <begin position="83"/>
        <end position="178"/>
    </location>
</feature>
<evidence type="ECO:0000313" key="4">
    <source>
        <dbReference type="Proteomes" id="UP001374579"/>
    </source>
</evidence>
<feature type="region of interest" description="Disordered" evidence="1">
    <location>
        <begin position="175"/>
        <end position="205"/>
    </location>
</feature>
<accession>A0AAN9GNW1</accession>
<dbReference type="Gene3D" id="2.60.40.10">
    <property type="entry name" value="Immunoglobulins"/>
    <property type="match status" value="2"/>
</dbReference>
<proteinExistence type="predicted"/>
<dbReference type="InterPro" id="IPR007110">
    <property type="entry name" value="Ig-like_dom"/>
</dbReference>
<dbReference type="SMART" id="SM00409">
    <property type="entry name" value="IG"/>
    <property type="match status" value="2"/>
</dbReference>
<evidence type="ECO:0000259" key="2">
    <source>
        <dbReference type="PROSITE" id="PS50835"/>
    </source>
</evidence>
<keyword evidence="4" id="KW-1185">Reference proteome</keyword>
<feature type="compositionally biased region" description="Basic and acidic residues" evidence="1">
    <location>
        <begin position="184"/>
        <end position="205"/>
    </location>
</feature>